<dbReference type="SUPFAM" id="SSF103473">
    <property type="entry name" value="MFS general substrate transporter"/>
    <property type="match status" value="1"/>
</dbReference>
<feature type="transmembrane region" description="Helical" evidence="2">
    <location>
        <begin position="100"/>
        <end position="128"/>
    </location>
</feature>
<dbReference type="PANTHER" id="PTHR11360">
    <property type="entry name" value="MONOCARBOXYLATE TRANSPORTER"/>
    <property type="match status" value="1"/>
</dbReference>
<comment type="caution">
    <text evidence="4">The sequence shown here is derived from an EMBL/GenBank/DDBJ whole genome shotgun (WGS) entry which is preliminary data.</text>
</comment>
<evidence type="ECO:0000313" key="5">
    <source>
        <dbReference type="Proteomes" id="UP000424527"/>
    </source>
</evidence>
<keyword evidence="2" id="KW-1133">Transmembrane helix</keyword>
<proteinExistence type="predicted"/>
<dbReference type="Gene3D" id="1.20.1250.20">
    <property type="entry name" value="MFS general substrate transporter like domains"/>
    <property type="match status" value="1"/>
</dbReference>
<evidence type="ECO:0000256" key="2">
    <source>
        <dbReference type="SAM" id="Phobius"/>
    </source>
</evidence>
<keyword evidence="2" id="KW-0472">Membrane</keyword>
<dbReference type="GO" id="GO:0016323">
    <property type="term" value="C:basolateral plasma membrane"/>
    <property type="evidence" value="ECO:0007669"/>
    <property type="project" value="TreeGrafter"/>
</dbReference>
<reference evidence="4 5" key="1">
    <citation type="submission" date="2019-07" db="EMBL/GenBank/DDBJ databases">
        <title>Chromosome genome assembly for large yellow croaker.</title>
        <authorList>
            <person name="Xiao S."/>
        </authorList>
    </citation>
    <scope>NUCLEOTIDE SEQUENCE [LARGE SCALE GENOMIC DNA]</scope>
    <source>
        <strain evidence="4">JMULYC20181020</strain>
        <tissue evidence="4">Muscle</tissue>
    </source>
</reference>
<dbReference type="EMBL" id="REGW02000008">
    <property type="protein sequence ID" value="KAE8292968.1"/>
    <property type="molecule type" value="Genomic_DNA"/>
</dbReference>
<dbReference type="InterPro" id="IPR050327">
    <property type="entry name" value="Proton-linked_MCT"/>
</dbReference>
<accession>A0A6G0IN68</accession>
<sequence>MPPAAATNLGYTPPDGGWGWAIVVGAFISIGFSYAFPKSLTIYFKDIQEYFAVSYSEIAWVSSVMLASMYAAGPVSSILVNRYGSRPVVMVGGVMVSTGMVLASFGTAIIHLYLCIGVIGGFGLAFNLQPALTIIVLMDLVGAHRFSSAVGLVTIIECGPVLLGPPLSGALVDIFGDYKYMYYACGVFMLVPGIFFFIMHYFNYRRLDKERGQIVAVDVRTCEEAVELKTNPDAKAAHDTDE</sequence>
<organism evidence="4 5">
    <name type="scientific">Larimichthys crocea</name>
    <name type="common">Large yellow croaker</name>
    <name type="synonym">Pseudosciaena crocea</name>
    <dbReference type="NCBI Taxonomy" id="215358"/>
    <lineage>
        <taxon>Eukaryota</taxon>
        <taxon>Metazoa</taxon>
        <taxon>Chordata</taxon>
        <taxon>Craniata</taxon>
        <taxon>Vertebrata</taxon>
        <taxon>Euteleostomi</taxon>
        <taxon>Actinopterygii</taxon>
        <taxon>Neopterygii</taxon>
        <taxon>Teleostei</taxon>
        <taxon>Neoteleostei</taxon>
        <taxon>Acanthomorphata</taxon>
        <taxon>Eupercaria</taxon>
        <taxon>Sciaenidae</taxon>
        <taxon>Larimichthys</taxon>
    </lineage>
</organism>
<dbReference type="InterPro" id="IPR011701">
    <property type="entry name" value="MFS"/>
</dbReference>
<dbReference type="PROSITE" id="PS50850">
    <property type="entry name" value="MFS"/>
    <property type="match status" value="1"/>
</dbReference>
<feature type="transmembrane region" description="Helical" evidence="2">
    <location>
        <begin position="180"/>
        <end position="202"/>
    </location>
</feature>
<evidence type="ECO:0000313" key="4">
    <source>
        <dbReference type="EMBL" id="KAE8292968.1"/>
    </source>
</evidence>
<evidence type="ECO:0000256" key="1">
    <source>
        <dbReference type="ARBA" id="ARBA00004141"/>
    </source>
</evidence>
<dbReference type="InterPro" id="IPR036259">
    <property type="entry name" value="MFS_trans_sf"/>
</dbReference>
<gene>
    <name evidence="4" type="ORF">D5F01_LYC08061</name>
</gene>
<dbReference type="GO" id="GO:0008028">
    <property type="term" value="F:monocarboxylic acid transmembrane transporter activity"/>
    <property type="evidence" value="ECO:0007669"/>
    <property type="project" value="TreeGrafter"/>
</dbReference>
<feature type="transmembrane region" description="Helical" evidence="2">
    <location>
        <begin position="58"/>
        <end position="80"/>
    </location>
</feature>
<name>A0A6G0IN68_LARCR</name>
<comment type="subcellular location">
    <subcellularLocation>
        <location evidence="1">Membrane</location>
        <topology evidence="1">Multi-pass membrane protein</topology>
    </subcellularLocation>
</comment>
<dbReference type="PANTHER" id="PTHR11360:SF92">
    <property type="entry name" value="MAJOR FACILITATOR SUPERFAMILY (MFS) PROFILE DOMAIN-CONTAINING PROTEIN"/>
    <property type="match status" value="1"/>
</dbReference>
<feature type="transmembrane region" description="Helical" evidence="2">
    <location>
        <begin position="18"/>
        <end position="37"/>
    </location>
</feature>
<dbReference type="InterPro" id="IPR020846">
    <property type="entry name" value="MFS_dom"/>
</dbReference>
<dbReference type="Pfam" id="PF07690">
    <property type="entry name" value="MFS_1"/>
    <property type="match status" value="1"/>
</dbReference>
<dbReference type="AlphaFoldDB" id="A0A6G0IN68"/>
<keyword evidence="2" id="KW-0812">Transmembrane</keyword>
<dbReference type="Proteomes" id="UP000424527">
    <property type="component" value="Unassembled WGS sequence"/>
</dbReference>
<protein>
    <submittedName>
        <fullName evidence="4">Monocarboxylate transporter 1</fullName>
    </submittedName>
</protein>
<feature type="domain" description="Major facilitator superfamily (MFS) profile" evidence="3">
    <location>
        <begin position="19"/>
        <end position="242"/>
    </location>
</feature>
<keyword evidence="5" id="KW-1185">Reference proteome</keyword>
<evidence type="ECO:0000259" key="3">
    <source>
        <dbReference type="PROSITE" id="PS50850"/>
    </source>
</evidence>